<reference evidence="1 2" key="1">
    <citation type="journal article" date="2023" name="Nucleic Acids Res.">
        <title>The hologenome of Daphnia magna reveals possible DNA methylation and microbiome-mediated evolution of the host genome.</title>
        <authorList>
            <person name="Chaturvedi A."/>
            <person name="Li X."/>
            <person name="Dhandapani V."/>
            <person name="Marshall H."/>
            <person name="Kissane S."/>
            <person name="Cuenca-Cambronero M."/>
            <person name="Asole G."/>
            <person name="Calvet F."/>
            <person name="Ruiz-Romero M."/>
            <person name="Marangio P."/>
            <person name="Guigo R."/>
            <person name="Rago D."/>
            <person name="Mirbahai L."/>
            <person name="Eastwood N."/>
            <person name="Colbourne J.K."/>
            <person name="Zhou J."/>
            <person name="Mallon E."/>
            <person name="Orsini L."/>
        </authorList>
    </citation>
    <scope>NUCLEOTIDE SEQUENCE [LARGE SCALE GENOMIC DNA]</scope>
    <source>
        <strain evidence="1">LRV0_1</strain>
    </source>
</reference>
<evidence type="ECO:0000313" key="2">
    <source>
        <dbReference type="Proteomes" id="UP001234178"/>
    </source>
</evidence>
<gene>
    <name evidence="1" type="ORF">OUZ56_019207</name>
</gene>
<dbReference type="Proteomes" id="UP001234178">
    <property type="component" value="Unassembled WGS sequence"/>
</dbReference>
<accession>A0ABQ9ZAY8</accession>
<organism evidence="1 2">
    <name type="scientific">Daphnia magna</name>
    <dbReference type="NCBI Taxonomy" id="35525"/>
    <lineage>
        <taxon>Eukaryota</taxon>
        <taxon>Metazoa</taxon>
        <taxon>Ecdysozoa</taxon>
        <taxon>Arthropoda</taxon>
        <taxon>Crustacea</taxon>
        <taxon>Branchiopoda</taxon>
        <taxon>Diplostraca</taxon>
        <taxon>Cladocera</taxon>
        <taxon>Anomopoda</taxon>
        <taxon>Daphniidae</taxon>
        <taxon>Daphnia</taxon>
    </lineage>
</organism>
<comment type="caution">
    <text evidence="1">The sequence shown here is derived from an EMBL/GenBank/DDBJ whole genome shotgun (WGS) entry which is preliminary data.</text>
</comment>
<sequence length="62" mass="7411">MKMGGNGYGSIKFDFSFFSISFREYHLLFSDKKENERDVDQKRYGEPLAKMATSLFFNWKNR</sequence>
<proteinExistence type="predicted"/>
<dbReference type="EMBL" id="JAOYFB010000003">
    <property type="protein sequence ID" value="KAK4010063.1"/>
    <property type="molecule type" value="Genomic_DNA"/>
</dbReference>
<evidence type="ECO:0000313" key="1">
    <source>
        <dbReference type="EMBL" id="KAK4010063.1"/>
    </source>
</evidence>
<keyword evidence="2" id="KW-1185">Reference proteome</keyword>
<name>A0ABQ9ZAY8_9CRUS</name>
<protein>
    <submittedName>
        <fullName evidence="1">Uncharacterized protein</fullName>
    </submittedName>
</protein>